<dbReference type="eggNOG" id="COG5401">
    <property type="taxonomic scope" value="Bacteria"/>
</dbReference>
<dbReference type="AlphaFoldDB" id="M1NQG7"/>
<dbReference type="InterPro" id="IPR019606">
    <property type="entry name" value="GerMN"/>
</dbReference>
<dbReference type="InterPro" id="IPR059026">
    <property type="entry name" value="LpqB_N"/>
</dbReference>
<dbReference type="OrthoDB" id="3226781at2"/>
<evidence type="ECO:0000256" key="8">
    <source>
        <dbReference type="SAM" id="SignalP"/>
    </source>
</evidence>
<feature type="chain" id="PRO_5039008530" description="Lipoprotein LpqB" evidence="8">
    <location>
        <begin position="23"/>
        <end position="570"/>
    </location>
</feature>
<keyword evidence="11" id="KW-1185">Reference proteome</keyword>
<feature type="signal peptide" evidence="8">
    <location>
        <begin position="1"/>
        <end position="22"/>
    </location>
</feature>
<protein>
    <recommendedName>
        <fullName evidence="6">Lipoprotein LpqB</fullName>
    </recommendedName>
</protein>
<evidence type="ECO:0000313" key="11">
    <source>
        <dbReference type="Proteomes" id="UP000011723"/>
    </source>
</evidence>
<dbReference type="STRING" id="1121362.A605_03730"/>
<keyword evidence="5 6" id="KW-0449">Lipoprotein</keyword>
<dbReference type="SMART" id="SM00909">
    <property type="entry name" value="Germane"/>
    <property type="match status" value="1"/>
</dbReference>
<evidence type="ECO:0000256" key="1">
    <source>
        <dbReference type="ARBA" id="ARBA00022475"/>
    </source>
</evidence>
<dbReference type="KEGG" id="chn:A605_03730"/>
<dbReference type="GO" id="GO:0005886">
    <property type="term" value="C:plasma membrane"/>
    <property type="evidence" value="ECO:0007669"/>
    <property type="project" value="UniProtKB-SubCell"/>
</dbReference>
<dbReference type="PROSITE" id="PS51257">
    <property type="entry name" value="PROKAR_LIPOPROTEIN"/>
    <property type="match status" value="1"/>
</dbReference>
<dbReference type="NCBIfam" id="NF010141">
    <property type="entry name" value="PRK13616.1"/>
    <property type="match status" value="1"/>
</dbReference>
<comment type="similarity">
    <text evidence="6">Belongs to the LpqB lipoprotein family.</text>
</comment>
<dbReference type="PATRIC" id="fig|1121362.3.peg.750"/>
<evidence type="ECO:0000256" key="4">
    <source>
        <dbReference type="ARBA" id="ARBA00023139"/>
    </source>
</evidence>
<keyword evidence="4 6" id="KW-0564">Palmitate</keyword>
<dbReference type="HOGENOM" id="CLU_032207_1_0_11"/>
<sequence>MIRIRRSWRTGVAVFSASVLLAGCTALPSDTEPQALRPFEPAGEEQTDLGPQPGREPDLLLRDFYTASADPAQDYQAARSYLTPEAAEEWNPSETTLVVDRVDLATQPGSTNERRSFNVRGAVIGRLGTGGAYEPENGVYEATIELEQQDGEWRIASLPDGVVFERTELRNRFQPQNVYFFDSAGQVLVGDRRWVYSGQRSLDTALITLMMEGPSRVMAPAVEQSLPPEAAFAGVTDGAYQFTGFSGMSREDRLRFTAQLVWTLAMANTPGPYSVMADGAPVIDGQEELTTDDFADFNPRIGSSMVAPLFALTDEGVYRVASNTANPVSGPLGSMENLESVDITAERTSAAVRRDGDESVLLLGGLSGEVTESLRSRTITRPTFEYDSNALWVTLADNTVVRTVKSSATGEFASSEVNTTALEDIGGDISVLRLSHSGARVAMIIEGRVYTGVVEREGPGERSIVNVQEFAPQLGGTALSLDWQPDGSILVGTSSPETPIWRVESDGSAVSSLPSGNVTAPVVTVAASSSTIYLTDALSALQMPVNGADTSFWREVPGLQGVRAAPIVAN</sequence>
<evidence type="ECO:0000256" key="5">
    <source>
        <dbReference type="ARBA" id="ARBA00023288"/>
    </source>
</evidence>
<dbReference type="InterPro" id="IPR018910">
    <property type="entry name" value="LpqB_C"/>
</dbReference>
<dbReference type="InterPro" id="IPR023959">
    <property type="entry name" value="LpqB"/>
</dbReference>
<keyword evidence="2 6" id="KW-0732">Signal</keyword>
<evidence type="ECO:0000256" key="6">
    <source>
        <dbReference type="HAMAP-Rule" id="MF_01373"/>
    </source>
</evidence>
<dbReference type="RefSeq" id="WP_015400176.1">
    <property type="nucleotide sequence ID" value="NC_020302.1"/>
</dbReference>
<proteinExistence type="inferred from homology"/>
<evidence type="ECO:0000256" key="3">
    <source>
        <dbReference type="ARBA" id="ARBA00023136"/>
    </source>
</evidence>
<accession>M1NQG7</accession>
<feature type="region of interest" description="Disordered" evidence="7">
    <location>
        <begin position="32"/>
        <end position="57"/>
    </location>
</feature>
<evidence type="ECO:0000256" key="2">
    <source>
        <dbReference type="ARBA" id="ARBA00022729"/>
    </source>
</evidence>
<dbReference type="Pfam" id="PF10647">
    <property type="entry name" value="Gmad1"/>
    <property type="match status" value="1"/>
</dbReference>
<dbReference type="SUPFAM" id="SSF69304">
    <property type="entry name" value="Tricorn protease N-terminal domain"/>
    <property type="match status" value="1"/>
</dbReference>
<name>M1NQG7_9CORY</name>
<comment type="subcellular location">
    <subcellularLocation>
        <location evidence="6">Cell membrane</location>
        <topology evidence="6">Lipid-anchor</topology>
    </subcellularLocation>
</comment>
<feature type="domain" description="GerMN" evidence="9">
    <location>
        <begin position="203"/>
        <end position="286"/>
    </location>
</feature>
<evidence type="ECO:0000259" key="9">
    <source>
        <dbReference type="SMART" id="SM00909"/>
    </source>
</evidence>
<evidence type="ECO:0000256" key="7">
    <source>
        <dbReference type="SAM" id="MobiDB-lite"/>
    </source>
</evidence>
<dbReference type="Proteomes" id="UP000011723">
    <property type="component" value="Chromosome"/>
</dbReference>
<reference evidence="10 11" key="1">
    <citation type="journal article" date="2012" name="Stand. Genomic Sci.">
        <title>Genome sequence of the halotolerant bacterium Corynebacterium halotolerans type strain YIM 70093(T) (= DSM 44683(T)).</title>
        <authorList>
            <person name="Ruckert C."/>
            <person name="Albersmeier A."/>
            <person name="Al-Dilaimi A."/>
            <person name="Niehaus K."/>
            <person name="Szczepanowski R."/>
            <person name="Kalinowski J."/>
        </authorList>
    </citation>
    <scope>NUCLEOTIDE SEQUENCE [LARGE SCALE GENOMIC DNA]</scope>
    <source>
        <strain evidence="10">YIM 70093</strain>
    </source>
</reference>
<gene>
    <name evidence="6" type="primary">lpqB</name>
    <name evidence="10" type="ORF">A605_03730</name>
</gene>
<dbReference type="Pfam" id="PF10646">
    <property type="entry name" value="Germane"/>
    <property type="match status" value="1"/>
</dbReference>
<evidence type="ECO:0000313" key="10">
    <source>
        <dbReference type="EMBL" id="AGF71757.1"/>
    </source>
</evidence>
<keyword evidence="3 6" id="KW-0472">Membrane</keyword>
<dbReference type="Pfam" id="PF25976">
    <property type="entry name" value="LpqB_N"/>
    <property type="match status" value="1"/>
</dbReference>
<keyword evidence="1 6" id="KW-1003">Cell membrane</keyword>
<dbReference type="EMBL" id="CP003697">
    <property type="protein sequence ID" value="AGF71757.1"/>
    <property type="molecule type" value="Genomic_DNA"/>
</dbReference>
<organism evidence="10 11">
    <name type="scientific">Corynebacterium halotolerans YIM 70093 = DSM 44683</name>
    <dbReference type="NCBI Taxonomy" id="1121362"/>
    <lineage>
        <taxon>Bacteria</taxon>
        <taxon>Bacillati</taxon>
        <taxon>Actinomycetota</taxon>
        <taxon>Actinomycetes</taxon>
        <taxon>Mycobacteriales</taxon>
        <taxon>Corynebacteriaceae</taxon>
        <taxon>Corynebacterium</taxon>
    </lineage>
</organism>
<dbReference type="HAMAP" id="MF_01373">
    <property type="entry name" value="LpqB_lipoprot"/>
    <property type="match status" value="1"/>
</dbReference>